<feature type="compositionally biased region" description="Basic and acidic residues" evidence="1">
    <location>
        <begin position="106"/>
        <end position="115"/>
    </location>
</feature>
<accession>A0ABD1VNF9</accession>
<reference evidence="3" key="1">
    <citation type="submission" date="2024-07" db="EMBL/GenBank/DDBJ databases">
        <title>Two chromosome-level genome assemblies of Korean endemic species Abeliophyllum distichum and Forsythia ovata (Oleaceae).</title>
        <authorList>
            <person name="Jang H."/>
        </authorList>
    </citation>
    <scope>NUCLEOTIDE SEQUENCE [LARGE SCALE GENOMIC DNA]</scope>
</reference>
<organism evidence="2 3">
    <name type="scientific">Forsythia ovata</name>
    <dbReference type="NCBI Taxonomy" id="205694"/>
    <lineage>
        <taxon>Eukaryota</taxon>
        <taxon>Viridiplantae</taxon>
        <taxon>Streptophyta</taxon>
        <taxon>Embryophyta</taxon>
        <taxon>Tracheophyta</taxon>
        <taxon>Spermatophyta</taxon>
        <taxon>Magnoliopsida</taxon>
        <taxon>eudicotyledons</taxon>
        <taxon>Gunneridae</taxon>
        <taxon>Pentapetalae</taxon>
        <taxon>asterids</taxon>
        <taxon>lamiids</taxon>
        <taxon>Lamiales</taxon>
        <taxon>Oleaceae</taxon>
        <taxon>Forsythieae</taxon>
        <taxon>Forsythia</taxon>
    </lineage>
</organism>
<gene>
    <name evidence="2" type="ORF">Fot_20276</name>
</gene>
<protein>
    <submittedName>
        <fullName evidence="2">Uncharacterized protein</fullName>
    </submittedName>
</protein>
<evidence type="ECO:0000313" key="3">
    <source>
        <dbReference type="Proteomes" id="UP001604277"/>
    </source>
</evidence>
<dbReference type="EMBL" id="JBFOLJ010000005">
    <property type="protein sequence ID" value="KAL2538885.1"/>
    <property type="molecule type" value="Genomic_DNA"/>
</dbReference>
<dbReference type="AlphaFoldDB" id="A0ABD1VNF9"/>
<feature type="region of interest" description="Disordered" evidence="1">
    <location>
        <begin position="75"/>
        <end position="115"/>
    </location>
</feature>
<name>A0ABD1VNF9_9LAMI</name>
<evidence type="ECO:0000256" key="1">
    <source>
        <dbReference type="SAM" id="MobiDB-lite"/>
    </source>
</evidence>
<proteinExistence type="predicted"/>
<comment type="caution">
    <text evidence="2">The sequence shown here is derived from an EMBL/GenBank/DDBJ whole genome shotgun (WGS) entry which is preliminary data.</text>
</comment>
<sequence>MPSSFSSHLRESGRAYRLHWIPLTLAYDLDNLFVPRLDASVTVEETEGEKHQRKYPLRTENTTPTSLLLRSINKIGKSAEVKHPKSDRSLPLNKADKSNTNQQEENQTRKVLQEE</sequence>
<evidence type="ECO:0000313" key="2">
    <source>
        <dbReference type="EMBL" id="KAL2538885.1"/>
    </source>
</evidence>
<dbReference type="Proteomes" id="UP001604277">
    <property type="component" value="Unassembled WGS sequence"/>
</dbReference>
<feature type="compositionally biased region" description="Basic and acidic residues" evidence="1">
    <location>
        <begin position="77"/>
        <end position="88"/>
    </location>
</feature>
<keyword evidence="3" id="KW-1185">Reference proteome</keyword>